<organism evidence="1 2">
    <name type="scientific">Spirosoma fluviale</name>
    <dbReference type="NCBI Taxonomy" id="1597977"/>
    <lineage>
        <taxon>Bacteria</taxon>
        <taxon>Pseudomonadati</taxon>
        <taxon>Bacteroidota</taxon>
        <taxon>Cytophagia</taxon>
        <taxon>Cytophagales</taxon>
        <taxon>Cytophagaceae</taxon>
        <taxon>Spirosoma</taxon>
    </lineage>
</organism>
<accession>A0A286FJ77</accession>
<dbReference type="InterPro" id="IPR003489">
    <property type="entry name" value="RHF/RaiA"/>
</dbReference>
<dbReference type="OrthoDB" id="954728at2"/>
<protein>
    <submittedName>
        <fullName evidence="1">Ribosome-associated translation inhibitor RaiA</fullName>
    </submittedName>
</protein>
<sequence>MSDQKGLDDVRLSINAVNITVDDAFRDRIAQALVKLRRYYSGDLITAEVFLRIEAHGGPNDKSLRIIYGVPGTGAFAEEEGDNWDTMLHTVVGKLKHQLERKFTNSQNSYRQH</sequence>
<dbReference type="EMBL" id="OCNH01000001">
    <property type="protein sequence ID" value="SOD83301.1"/>
    <property type="molecule type" value="Genomic_DNA"/>
</dbReference>
<name>A0A286FJ77_9BACT</name>
<reference evidence="2" key="1">
    <citation type="submission" date="2017-09" db="EMBL/GenBank/DDBJ databases">
        <authorList>
            <person name="Varghese N."/>
            <person name="Submissions S."/>
        </authorList>
    </citation>
    <scope>NUCLEOTIDE SEQUENCE [LARGE SCALE GENOMIC DNA]</scope>
    <source>
        <strain evidence="2">DSM 29961</strain>
    </source>
</reference>
<dbReference type="Gene3D" id="3.30.160.100">
    <property type="entry name" value="Ribosome hibernation promotion factor-like"/>
    <property type="match status" value="1"/>
</dbReference>
<evidence type="ECO:0000313" key="2">
    <source>
        <dbReference type="Proteomes" id="UP000219452"/>
    </source>
</evidence>
<dbReference type="Pfam" id="PF02482">
    <property type="entry name" value="Ribosomal_S30AE"/>
    <property type="match status" value="1"/>
</dbReference>
<proteinExistence type="predicted"/>
<dbReference type="RefSeq" id="WP_097125947.1">
    <property type="nucleotide sequence ID" value="NZ_OCNH01000001.1"/>
</dbReference>
<dbReference type="InterPro" id="IPR036567">
    <property type="entry name" value="RHF-like"/>
</dbReference>
<dbReference type="SUPFAM" id="SSF69754">
    <property type="entry name" value="Ribosome binding protein Y (YfiA homologue)"/>
    <property type="match status" value="1"/>
</dbReference>
<gene>
    <name evidence="1" type="ORF">SAMN06269250_2430</name>
</gene>
<keyword evidence="2" id="KW-1185">Reference proteome</keyword>
<dbReference type="Proteomes" id="UP000219452">
    <property type="component" value="Unassembled WGS sequence"/>
</dbReference>
<dbReference type="AlphaFoldDB" id="A0A286FJ77"/>
<evidence type="ECO:0000313" key="1">
    <source>
        <dbReference type="EMBL" id="SOD83301.1"/>
    </source>
</evidence>